<sequence>MLEDDKKNKKVAFSEEDAAALLVKYDATTVLNLLQELSNSNYPGGKIDWNELVKSTGTGISNAREYQMLWRHLAYREDLTENLEDGAEPLDDDSDLDCEMEAVPPINNDAASEASACVKVMIASGSLSERGPSSSTIEAPMTIHIPNCHSSTNPEENIQHLNSIQGTSVIFPVTVQRQTVPTGSVTESVEAKGTSGGKLPSKRRRKAWSEEEDKQLRELVQKCGEGNWATMLKGDDFPIKRSPTQLAQRWSILRKKDGTTNTGANLTSSQYTAVQLATRHSLSLALDMPLKKLTAPGTTDTGRVSLNGSIKNPVQPINTAEVSTVQSSSVPPQLPSQQAVLGSSASPANSLVPERTMLKSNTSVDAAVRATAVAAGARIVSPTNILSVQKSTQDRSAGQIMPSGNSSMKRSASAGSVINPKALINTSVSPKAVATASPPCTTTVKSISPSGDKTSDAHTLRSVVNNLPLEQVNRDQESKVSDSSVETKKRDQVGGALVTENIPNEEVLEVKLVSQNPGE</sequence>
<dbReference type="GO" id="GO:0005634">
    <property type="term" value="C:nucleus"/>
    <property type="evidence" value="ECO:0007669"/>
    <property type="project" value="UniProtKB-SubCell"/>
</dbReference>
<keyword evidence="7" id="KW-1185">Reference proteome</keyword>
<feature type="compositionally biased region" description="Low complexity" evidence="3">
    <location>
        <begin position="324"/>
        <end position="340"/>
    </location>
</feature>
<dbReference type="Proteomes" id="UP001293593">
    <property type="component" value="Unassembled WGS sequence"/>
</dbReference>
<dbReference type="Pfam" id="PF00249">
    <property type="entry name" value="Myb_DNA-binding"/>
    <property type="match status" value="1"/>
</dbReference>
<name>A0AAE1MTP7_9FABA</name>
<feature type="region of interest" description="Disordered" evidence="3">
    <location>
        <begin position="472"/>
        <end position="500"/>
    </location>
</feature>
<dbReference type="PANTHER" id="PTHR47206:SF1">
    <property type="entry name" value="HOMEODOMAIN-LIKE SUPERFAMILY PROTEIN"/>
    <property type="match status" value="1"/>
</dbReference>
<evidence type="ECO:0000256" key="1">
    <source>
        <dbReference type="ARBA" id="ARBA00004123"/>
    </source>
</evidence>
<keyword evidence="2" id="KW-0539">Nucleus</keyword>
<gene>
    <name evidence="6" type="ORF">QN277_014992</name>
</gene>
<comment type="subcellular location">
    <subcellularLocation>
        <location evidence="1">Nucleus</location>
    </subcellularLocation>
</comment>
<dbReference type="PANTHER" id="PTHR47206">
    <property type="entry name" value="HOMEODOMAIN-LIKE SUPERFAMILY PROTEIN"/>
    <property type="match status" value="1"/>
</dbReference>
<evidence type="ECO:0000259" key="4">
    <source>
        <dbReference type="PROSITE" id="PS50090"/>
    </source>
</evidence>
<dbReference type="InterPro" id="IPR017930">
    <property type="entry name" value="Myb_dom"/>
</dbReference>
<dbReference type="InterPro" id="IPR001005">
    <property type="entry name" value="SANT/Myb"/>
</dbReference>
<feature type="region of interest" description="Disordered" evidence="3">
    <location>
        <begin position="324"/>
        <end position="348"/>
    </location>
</feature>
<comment type="caution">
    <text evidence="6">The sequence shown here is derived from an EMBL/GenBank/DDBJ whole genome shotgun (WGS) entry which is preliminary data.</text>
</comment>
<evidence type="ECO:0000256" key="2">
    <source>
        <dbReference type="ARBA" id="ARBA00023242"/>
    </source>
</evidence>
<protein>
    <submittedName>
        <fullName evidence="6">Uncharacterized protein</fullName>
    </submittedName>
</protein>
<feature type="region of interest" description="Disordered" evidence="3">
    <location>
        <begin position="389"/>
        <end position="412"/>
    </location>
</feature>
<dbReference type="Gene3D" id="1.10.10.60">
    <property type="entry name" value="Homeodomain-like"/>
    <property type="match status" value="1"/>
</dbReference>
<organism evidence="6 7">
    <name type="scientific">Acacia crassicarpa</name>
    <name type="common">northern wattle</name>
    <dbReference type="NCBI Taxonomy" id="499986"/>
    <lineage>
        <taxon>Eukaryota</taxon>
        <taxon>Viridiplantae</taxon>
        <taxon>Streptophyta</taxon>
        <taxon>Embryophyta</taxon>
        <taxon>Tracheophyta</taxon>
        <taxon>Spermatophyta</taxon>
        <taxon>Magnoliopsida</taxon>
        <taxon>eudicotyledons</taxon>
        <taxon>Gunneridae</taxon>
        <taxon>Pentapetalae</taxon>
        <taxon>rosids</taxon>
        <taxon>fabids</taxon>
        <taxon>Fabales</taxon>
        <taxon>Fabaceae</taxon>
        <taxon>Caesalpinioideae</taxon>
        <taxon>mimosoid clade</taxon>
        <taxon>Acacieae</taxon>
        <taxon>Acacia</taxon>
    </lineage>
</organism>
<accession>A0AAE1MTP7</accession>
<evidence type="ECO:0000259" key="5">
    <source>
        <dbReference type="PROSITE" id="PS51294"/>
    </source>
</evidence>
<feature type="region of interest" description="Disordered" evidence="3">
    <location>
        <begin position="433"/>
        <end position="457"/>
    </location>
</feature>
<evidence type="ECO:0000256" key="3">
    <source>
        <dbReference type="SAM" id="MobiDB-lite"/>
    </source>
</evidence>
<feature type="domain" description="HTH myb-type" evidence="5">
    <location>
        <begin position="202"/>
        <end position="258"/>
    </location>
</feature>
<feature type="compositionally biased region" description="Basic and acidic residues" evidence="3">
    <location>
        <begin position="472"/>
        <end position="492"/>
    </location>
</feature>
<dbReference type="EMBL" id="JAWXYG010000003">
    <property type="protein sequence ID" value="KAK4276895.1"/>
    <property type="molecule type" value="Genomic_DNA"/>
</dbReference>
<feature type="compositionally biased region" description="Polar residues" evidence="3">
    <location>
        <begin position="438"/>
        <end position="452"/>
    </location>
</feature>
<dbReference type="CDD" id="cd11660">
    <property type="entry name" value="SANT_TRF"/>
    <property type="match status" value="1"/>
</dbReference>
<feature type="region of interest" description="Disordered" evidence="3">
    <location>
        <begin position="182"/>
        <end position="212"/>
    </location>
</feature>
<evidence type="ECO:0000313" key="7">
    <source>
        <dbReference type="Proteomes" id="UP001293593"/>
    </source>
</evidence>
<dbReference type="PROSITE" id="PS50090">
    <property type="entry name" value="MYB_LIKE"/>
    <property type="match status" value="1"/>
</dbReference>
<proteinExistence type="predicted"/>
<dbReference type="PROSITE" id="PS51294">
    <property type="entry name" value="HTH_MYB"/>
    <property type="match status" value="1"/>
</dbReference>
<dbReference type="InterPro" id="IPR009057">
    <property type="entry name" value="Homeodomain-like_sf"/>
</dbReference>
<reference evidence="6" key="1">
    <citation type="submission" date="2023-10" db="EMBL/GenBank/DDBJ databases">
        <title>Chromosome-level genome of the transformable northern wattle, Acacia crassicarpa.</title>
        <authorList>
            <person name="Massaro I."/>
            <person name="Sinha N.R."/>
            <person name="Poethig S."/>
            <person name="Leichty A.R."/>
        </authorList>
    </citation>
    <scope>NUCLEOTIDE SEQUENCE</scope>
    <source>
        <strain evidence="6">Acra3RX</strain>
        <tissue evidence="6">Leaf</tissue>
    </source>
</reference>
<dbReference type="SUPFAM" id="SSF46689">
    <property type="entry name" value="Homeodomain-like"/>
    <property type="match status" value="1"/>
</dbReference>
<feature type="domain" description="Myb-like" evidence="4">
    <location>
        <begin position="200"/>
        <end position="254"/>
    </location>
</feature>
<dbReference type="SMART" id="SM00717">
    <property type="entry name" value="SANT"/>
    <property type="match status" value="1"/>
</dbReference>
<evidence type="ECO:0000313" key="6">
    <source>
        <dbReference type="EMBL" id="KAK4276895.1"/>
    </source>
</evidence>
<dbReference type="AlphaFoldDB" id="A0AAE1MTP7"/>